<reference evidence="2" key="1">
    <citation type="journal article" date="2015" name="MBio">
        <title>Genome-resolved metagenomic analysis reveals roles for candidate phyla and other microbial community members in biogeochemical transformations in oil reservoirs.</title>
        <authorList>
            <person name="Hu P."/>
            <person name="Tom L."/>
            <person name="Singh A."/>
            <person name="Thomas B.C."/>
            <person name="Baker B.J."/>
            <person name="Piceno Y.M."/>
            <person name="Andersen G.L."/>
            <person name="Banfield J.F."/>
        </authorList>
    </citation>
    <scope>NUCLEOTIDE SEQUENCE [LARGE SCALE GENOMIC DNA]</scope>
    <source>
        <strain evidence="2">56_747</strain>
    </source>
</reference>
<dbReference type="Proteomes" id="UP000057043">
    <property type="component" value="Unassembled WGS sequence"/>
</dbReference>
<dbReference type="SUPFAM" id="SSF50814">
    <property type="entry name" value="Lipocalins"/>
    <property type="match status" value="1"/>
</dbReference>
<dbReference type="Gene3D" id="2.40.128.20">
    <property type="match status" value="2"/>
</dbReference>
<evidence type="ECO:0000313" key="2">
    <source>
        <dbReference type="EMBL" id="KUK97263.1"/>
    </source>
</evidence>
<dbReference type="AlphaFoldDB" id="A0A101ILF3"/>
<dbReference type="EMBL" id="LGHB01000003">
    <property type="protein sequence ID" value="KUK97263.1"/>
    <property type="molecule type" value="Genomic_DNA"/>
</dbReference>
<dbReference type="EMBL" id="LGFT01000012">
    <property type="protein sequence ID" value="KUK44905.1"/>
    <property type="molecule type" value="Genomic_DNA"/>
</dbReference>
<dbReference type="Proteomes" id="UP000053961">
    <property type="component" value="Unassembled WGS sequence"/>
</dbReference>
<proteinExistence type="predicted"/>
<organism evidence="2 3">
    <name type="scientific">Methanothrix harundinacea</name>
    <dbReference type="NCBI Taxonomy" id="301375"/>
    <lineage>
        <taxon>Archaea</taxon>
        <taxon>Methanobacteriati</taxon>
        <taxon>Methanobacteriota</taxon>
        <taxon>Stenosarchaea group</taxon>
        <taxon>Methanomicrobia</taxon>
        <taxon>Methanotrichales</taxon>
        <taxon>Methanotrichaceae</taxon>
        <taxon>Methanothrix</taxon>
    </lineage>
</organism>
<evidence type="ECO:0000313" key="1">
    <source>
        <dbReference type="EMBL" id="KUK44905.1"/>
    </source>
</evidence>
<evidence type="ECO:0000313" key="3">
    <source>
        <dbReference type="Proteomes" id="UP000053961"/>
    </source>
</evidence>
<comment type="caution">
    <text evidence="2">The sequence shown here is derived from an EMBL/GenBank/DDBJ whole genome shotgun (WGS) entry which is preliminary data.</text>
</comment>
<dbReference type="PATRIC" id="fig|301375.6.peg.328"/>
<sequence>MKNIGSVSFVVMMAGLLLLGASAMAEDGGFAVDDAKNFLQTMMGSSFGDVEVAGDVVTYYNLDGTVRCRCEYEFAGKEAVTFGGEEFDWYKFELKSGDEACSEYKYLIATGAHSEGDDGMVHWHMRYGNSSFDDLINNLEYVMWYPTLAEGEISAEKLAENYGEGAPMLGAMMKAARAPSITLDAWNGTWSNPGMILDDSAMDPVYEAMAMAANSAEEPEKIQIYDAQGELISLSVEEAAEEAHGDLCLCAAVAARVTQVAISELFGDEIPTQGMLKVSYHHPGQGQRECFEYILTSECVDYVPSGDSKNLNLEDHFVYEFVRRDAGAVFETRVKVGVIPEEFFDLRYKVEGFSKGWHEDQPTEEEKAAFMQKKSEARKNILTMEAHQIFEGLDGNVAEGAVSTASA</sequence>
<reference evidence="3 4" key="2">
    <citation type="journal article" date="2015" name="MBio">
        <title>Genome-Resolved Metagenomic Analysis Reveals Roles for Candidate Phyla and Other Microbial Community Members in Biogeochemical Transformations in Oil Reservoirs.</title>
        <authorList>
            <person name="Hu P."/>
            <person name="Tom L."/>
            <person name="Singh A."/>
            <person name="Thomas B.C."/>
            <person name="Baker B.J."/>
            <person name="Piceno Y.M."/>
            <person name="Andersen G.L."/>
            <person name="Banfield J.F."/>
        </authorList>
    </citation>
    <scope>NUCLEOTIDE SEQUENCE [LARGE SCALE GENOMIC DNA]</scope>
    <source>
        <strain evidence="1">57_489</strain>
    </source>
</reference>
<dbReference type="InterPro" id="IPR012674">
    <property type="entry name" value="Calycin"/>
</dbReference>
<accession>A0A101ILF3</accession>
<gene>
    <name evidence="1" type="ORF">XD72_0731</name>
    <name evidence="2" type="ORF">XE07_0418</name>
</gene>
<evidence type="ECO:0000313" key="4">
    <source>
        <dbReference type="Proteomes" id="UP000057043"/>
    </source>
</evidence>
<protein>
    <submittedName>
        <fullName evidence="2">Uncharacterized protein</fullName>
    </submittedName>
</protein>
<name>A0A101ILF3_9EURY</name>